<reference evidence="12" key="1">
    <citation type="journal article" date="2020" name="mSystems">
        <title>Genome- and Community-Level Interaction Insights into Carbon Utilization and Element Cycling Functions of Hydrothermarchaeota in Hydrothermal Sediment.</title>
        <authorList>
            <person name="Zhou Z."/>
            <person name="Liu Y."/>
            <person name="Xu W."/>
            <person name="Pan J."/>
            <person name="Luo Z.H."/>
            <person name="Li M."/>
        </authorList>
    </citation>
    <scope>NUCLEOTIDE SEQUENCE [LARGE SCALE GENOMIC DNA]</scope>
    <source>
        <strain evidence="12">SpSt-23</strain>
    </source>
</reference>
<dbReference type="InterPro" id="IPR029066">
    <property type="entry name" value="PLP-binding_barrel"/>
</dbReference>
<dbReference type="PRINTS" id="PR01179">
    <property type="entry name" value="ODADCRBXLASE"/>
</dbReference>
<comment type="cofactor">
    <cofactor evidence="1 10">
        <name>pyridoxal 5'-phosphate</name>
        <dbReference type="ChEBI" id="CHEBI:597326"/>
    </cofactor>
</comment>
<keyword evidence="7 10" id="KW-0663">Pyridoxal phosphate</keyword>
<dbReference type="EC" id="4.1.1.19" evidence="4"/>
<evidence type="ECO:0000256" key="7">
    <source>
        <dbReference type="ARBA" id="ARBA00022898"/>
    </source>
</evidence>
<dbReference type="PRINTS" id="PR01180">
    <property type="entry name" value="ARGDCRBXLASE"/>
</dbReference>
<dbReference type="Gene3D" id="3.20.20.10">
    <property type="entry name" value="Alanine racemase"/>
    <property type="match status" value="1"/>
</dbReference>
<comment type="cofactor">
    <cofactor evidence="2">
        <name>Mg(2+)</name>
        <dbReference type="ChEBI" id="CHEBI:18420"/>
    </cofactor>
</comment>
<dbReference type="InterPro" id="IPR009006">
    <property type="entry name" value="Ala_racemase/Decarboxylase_C"/>
</dbReference>
<proteinExistence type="inferred from homology"/>
<dbReference type="AlphaFoldDB" id="A0A7C2BKQ6"/>
<evidence type="ECO:0000256" key="6">
    <source>
        <dbReference type="ARBA" id="ARBA00022842"/>
    </source>
</evidence>
<evidence type="ECO:0000313" key="12">
    <source>
        <dbReference type="EMBL" id="HEF87016.1"/>
    </source>
</evidence>
<keyword evidence="5" id="KW-0210">Decarboxylase</keyword>
<feature type="modified residue" description="N6-(pyridoxal phosphate)lysine" evidence="10">
    <location>
        <position position="97"/>
    </location>
</feature>
<evidence type="ECO:0000256" key="8">
    <source>
        <dbReference type="ARBA" id="ARBA00023066"/>
    </source>
</evidence>
<gene>
    <name evidence="12" type="ORF">ENP55_01655</name>
</gene>
<evidence type="ECO:0000256" key="10">
    <source>
        <dbReference type="PIRSR" id="PIRSR600183-50"/>
    </source>
</evidence>
<dbReference type="SUPFAM" id="SSF50621">
    <property type="entry name" value="Alanine racemase C-terminal domain-like"/>
    <property type="match status" value="1"/>
</dbReference>
<organism evidence="12">
    <name type="scientific">Thermosphaera aggregans</name>
    <dbReference type="NCBI Taxonomy" id="54254"/>
    <lineage>
        <taxon>Archaea</taxon>
        <taxon>Thermoproteota</taxon>
        <taxon>Thermoprotei</taxon>
        <taxon>Desulfurococcales</taxon>
        <taxon>Desulfurococcaceae</taxon>
        <taxon>Thermosphaera</taxon>
    </lineage>
</organism>
<comment type="caution">
    <text evidence="12">The sequence shown here is derived from an EMBL/GenBank/DDBJ whole genome shotgun (WGS) entry which is preliminary data.</text>
</comment>
<evidence type="ECO:0000256" key="5">
    <source>
        <dbReference type="ARBA" id="ARBA00022793"/>
    </source>
</evidence>
<comment type="similarity">
    <text evidence="3">Belongs to the Orn/Lys/Arg decarboxylase class-II family. SpeA subfamily.</text>
</comment>
<keyword evidence="6" id="KW-0460">Magnesium</keyword>
<dbReference type="InterPro" id="IPR000183">
    <property type="entry name" value="Orn/DAP/Arg_de-COase"/>
</dbReference>
<accession>A0A7C2BKQ6</accession>
<name>A0A7C2BKQ6_9CREN</name>
<feature type="domain" description="Orn/DAP/Arg decarboxylase 2 N-terminal" evidence="11">
    <location>
        <begin position="82"/>
        <end position="328"/>
    </location>
</feature>
<evidence type="ECO:0000256" key="9">
    <source>
        <dbReference type="ARBA" id="ARBA00023239"/>
    </source>
</evidence>
<protein>
    <recommendedName>
        <fullName evidence="4">arginine decarboxylase</fullName>
        <ecNumber evidence="4">4.1.1.19</ecNumber>
    </recommendedName>
</protein>
<dbReference type="GO" id="GO:0006527">
    <property type="term" value="P:L-arginine catabolic process"/>
    <property type="evidence" value="ECO:0007669"/>
    <property type="project" value="InterPro"/>
</dbReference>
<dbReference type="PROSITE" id="PS00878">
    <property type="entry name" value="ODR_DC_2_1"/>
    <property type="match status" value="1"/>
</dbReference>
<dbReference type="Pfam" id="PF02784">
    <property type="entry name" value="Orn_Arg_deC_N"/>
    <property type="match status" value="1"/>
</dbReference>
<dbReference type="EMBL" id="DSJT01000005">
    <property type="protein sequence ID" value="HEF87016.1"/>
    <property type="molecule type" value="Genomic_DNA"/>
</dbReference>
<dbReference type="GO" id="GO:0008792">
    <property type="term" value="F:arginine decarboxylase activity"/>
    <property type="evidence" value="ECO:0007669"/>
    <property type="project" value="UniProtKB-EC"/>
</dbReference>
<evidence type="ECO:0000256" key="4">
    <source>
        <dbReference type="ARBA" id="ARBA00012426"/>
    </source>
</evidence>
<evidence type="ECO:0000256" key="3">
    <source>
        <dbReference type="ARBA" id="ARBA00008357"/>
    </source>
</evidence>
<dbReference type="PANTHER" id="PTHR43295">
    <property type="entry name" value="ARGININE DECARBOXYLASE"/>
    <property type="match status" value="1"/>
</dbReference>
<sequence length="588" mass="66910">MSKPPEWSIEISKQLYGLEHSIRGEYLTVDDTGALVLKVGNESIRIIDLMKKHSFETAYIRFLPAIKNTMKKVFETFKTLSQVHGYTGKFQPIFPMKVNPIPLVIDAIWRYGEEFNWGFNSGSLGELKLLHRYLNKGSRLLIYDGVVSDNVLKLLMDFGKAGWHVIVDVESEHDLQVLSKYADIHVGIRVKPFYKPGGKWSHSAGLEGKFGLTINTLLKLVKEYKWLSERAILIHIHGGSQIYELKHIAAIFDEARALLNDLRSTGFENISIIDTGGGMAYPYHDSRKGTPESPNYSIVDYLNLLIRKFKDVNPHPTLVFEGGRYIVASHRIVVAKVVDIRPYSTEYKPFETGNGERLIEIPDSLEGIKKILQHTRDIQSKIKGKTLTLSEREKVEDIITHYREEIIVKLAEIIRSNPSLIEKVTNDPLLYKILTSPSRRFIVNISLFADIPDSVLVNQYFQVTPVQKLNEKPDVLAVIGDLTCDSMGELREFISDVEMETSVDSWFNRMDFRISHLPKKYLKLGGIPLHLPGKDEDYYLAFLDTGAYQDPLAMKHNLIYGAPEIIIDVNGSGKPVIRILKHGRKSYL</sequence>
<dbReference type="GO" id="GO:0008295">
    <property type="term" value="P:spermidine biosynthetic process"/>
    <property type="evidence" value="ECO:0007669"/>
    <property type="project" value="UniProtKB-KW"/>
</dbReference>
<keyword evidence="9" id="KW-0456">Lyase</keyword>
<dbReference type="SUPFAM" id="SSF51419">
    <property type="entry name" value="PLP-binding barrel"/>
    <property type="match status" value="1"/>
</dbReference>
<feature type="active site" description="Proton donor" evidence="10">
    <location>
        <position position="484"/>
    </location>
</feature>
<keyword evidence="8" id="KW-0745">Spermidine biosynthesis</keyword>
<evidence type="ECO:0000256" key="1">
    <source>
        <dbReference type="ARBA" id="ARBA00001933"/>
    </source>
</evidence>
<evidence type="ECO:0000259" key="11">
    <source>
        <dbReference type="Pfam" id="PF02784"/>
    </source>
</evidence>
<dbReference type="Gene3D" id="2.40.37.10">
    <property type="entry name" value="Lyase, Ornithine Decarboxylase, Chain A, domain 1"/>
    <property type="match status" value="1"/>
</dbReference>
<dbReference type="InterPro" id="IPR022644">
    <property type="entry name" value="De-COase2_N"/>
</dbReference>
<dbReference type="GO" id="GO:0033388">
    <property type="term" value="P:putrescine biosynthetic process from arginine"/>
    <property type="evidence" value="ECO:0007669"/>
    <property type="project" value="TreeGrafter"/>
</dbReference>
<evidence type="ECO:0000256" key="2">
    <source>
        <dbReference type="ARBA" id="ARBA00001946"/>
    </source>
</evidence>
<dbReference type="PANTHER" id="PTHR43295:SF9">
    <property type="entry name" value="BIOSYNTHETIC ARGININE DECARBOXYLASE"/>
    <property type="match status" value="1"/>
</dbReference>
<dbReference type="InterPro" id="IPR002985">
    <property type="entry name" value="Arg_decrbxlase"/>
</dbReference>
<dbReference type="InterPro" id="IPR022653">
    <property type="entry name" value="De-COase2_pyr-phos_BS"/>
</dbReference>